<proteinExistence type="predicted"/>
<dbReference type="OrthoDB" id="2275718at2759"/>
<dbReference type="InterPro" id="IPR045117">
    <property type="entry name" value="ATXN2-like"/>
</dbReference>
<protein>
    <submittedName>
        <fullName evidence="3">LAME_0C03554g1_1</fullName>
    </submittedName>
</protein>
<feature type="compositionally biased region" description="Basic and acidic residues" evidence="1">
    <location>
        <begin position="323"/>
        <end position="333"/>
    </location>
</feature>
<dbReference type="GO" id="GO:0003729">
    <property type="term" value="F:mRNA binding"/>
    <property type="evidence" value="ECO:0007669"/>
    <property type="project" value="TreeGrafter"/>
</dbReference>
<name>A0A1G4J0W4_9SACH</name>
<dbReference type="PANTHER" id="PTHR12854:SF7">
    <property type="entry name" value="ATAXIN-2 HOMOLOG"/>
    <property type="match status" value="1"/>
</dbReference>
<dbReference type="SMART" id="SM01272">
    <property type="entry name" value="LsmAD"/>
    <property type="match status" value="1"/>
</dbReference>
<dbReference type="Proteomes" id="UP000191144">
    <property type="component" value="Chromosome C"/>
</dbReference>
<feature type="region of interest" description="Disordered" evidence="1">
    <location>
        <begin position="1"/>
        <end position="34"/>
    </location>
</feature>
<dbReference type="Pfam" id="PF06741">
    <property type="entry name" value="LsmAD"/>
    <property type="match status" value="1"/>
</dbReference>
<organism evidence="3 4">
    <name type="scientific">Lachancea meyersii CBS 8951</name>
    <dbReference type="NCBI Taxonomy" id="1266667"/>
    <lineage>
        <taxon>Eukaryota</taxon>
        <taxon>Fungi</taxon>
        <taxon>Dikarya</taxon>
        <taxon>Ascomycota</taxon>
        <taxon>Saccharomycotina</taxon>
        <taxon>Saccharomycetes</taxon>
        <taxon>Saccharomycetales</taxon>
        <taxon>Saccharomycetaceae</taxon>
        <taxon>Lachancea</taxon>
    </lineage>
</organism>
<accession>A0A1G4J0W4</accession>
<keyword evidence="4" id="KW-1185">Reference proteome</keyword>
<dbReference type="InterPro" id="IPR025852">
    <property type="entry name" value="SM_dom_ATX"/>
</dbReference>
<feature type="region of interest" description="Disordered" evidence="1">
    <location>
        <begin position="429"/>
        <end position="527"/>
    </location>
</feature>
<evidence type="ECO:0000256" key="1">
    <source>
        <dbReference type="SAM" id="MobiDB-lite"/>
    </source>
</evidence>
<feature type="domain" description="LsmAD" evidence="2">
    <location>
        <begin position="258"/>
        <end position="330"/>
    </location>
</feature>
<gene>
    <name evidence="3" type="ORF">LAME_0C03554G</name>
</gene>
<reference evidence="4" key="1">
    <citation type="submission" date="2016-03" db="EMBL/GenBank/DDBJ databases">
        <authorList>
            <person name="Devillers Hugo."/>
        </authorList>
    </citation>
    <scope>NUCLEOTIDE SEQUENCE [LARGE SCALE GENOMIC DNA]</scope>
</reference>
<feature type="region of interest" description="Disordered" evidence="1">
    <location>
        <begin position="293"/>
        <end position="399"/>
    </location>
</feature>
<evidence type="ECO:0000313" key="4">
    <source>
        <dbReference type="Proteomes" id="UP000191144"/>
    </source>
</evidence>
<feature type="region of interest" description="Disordered" evidence="1">
    <location>
        <begin position="665"/>
        <end position="744"/>
    </location>
</feature>
<feature type="compositionally biased region" description="Pro residues" evidence="1">
    <location>
        <begin position="674"/>
        <end position="687"/>
    </location>
</feature>
<dbReference type="AlphaFoldDB" id="A0A1G4J0W4"/>
<feature type="compositionally biased region" description="Polar residues" evidence="1">
    <location>
        <begin position="469"/>
        <end position="479"/>
    </location>
</feature>
<evidence type="ECO:0000259" key="2">
    <source>
        <dbReference type="SMART" id="SM01272"/>
    </source>
</evidence>
<evidence type="ECO:0000313" key="3">
    <source>
        <dbReference type="EMBL" id="SCU82978.1"/>
    </source>
</evidence>
<dbReference type="InterPro" id="IPR009604">
    <property type="entry name" value="LsmAD_domain"/>
</dbReference>
<dbReference type="EMBL" id="LT598479">
    <property type="protein sequence ID" value="SCU82978.1"/>
    <property type="molecule type" value="Genomic_DNA"/>
</dbReference>
<feature type="compositionally biased region" description="Low complexity" evidence="1">
    <location>
        <begin position="15"/>
        <end position="28"/>
    </location>
</feature>
<feature type="region of interest" description="Disordered" evidence="1">
    <location>
        <begin position="137"/>
        <end position="199"/>
    </location>
</feature>
<feature type="compositionally biased region" description="Basic and acidic residues" evidence="1">
    <location>
        <begin position="137"/>
        <end position="188"/>
    </location>
</feature>
<dbReference type="PANTHER" id="PTHR12854">
    <property type="entry name" value="ATAXIN 2-RELATED"/>
    <property type="match status" value="1"/>
</dbReference>
<dbReference type="Pfam" id="PF14438">
    <property type="entry name" value="SM-ATX"/>
    <property type="match status" value="1"/>
</dbReference>
<dbReference type="GO" id="GO:0010494">
    <property type="term" value="C:cytoplasmic stress granule"/>
    <property type="evidence" value="ECO:0007669"/>
    <property type="project" value="TreeGrafter"/>
</dbReference>
<sequence length="744" mass="82333">MKGTRAYGGKKREGNGAPPNGNNRNGTGSHTGIGFYESEETTKSFNDRLNYLLVNSIGSEAVVTVTSGAKYQGLLVACNPAGVNGVDVVLKMAKLVDNSFSAENLAAELVENLVIKGEDVAELELQNIEFGLDEKVGKSERPREARTEVSEDVKELKREAKAESKTEPKTELKTEPKTEPKLKIKPESQPHSMEPVPSREPTRFAFKTDTDISGNKSEIKERKLERWVPEPNEAFELGDGLEDSQESWNQFAVNEEKFGITSTFDEHLYTTKINKNDPSYNERLKEADRIAKDIESQGTSGNIHLAEERGLMTDDSGVDEEDKYSGVDRRGDELLAQLKMNAKSNPIKPKKYVPPTLRHQPHNNDPAIISSRAAGVPPPVSNSEPQEHISGENKPTLHPKRDQLDALREFSEKFKVPYEMPEEVKSMFKKDNETSPHSVQAALKLNPSLPPKPISTPPIIQGNVAITRGNRSSRGSTPLTGKAELKKTSGRAPQGQPPVSSPSTGRHATVTRRRNISQGSFLGPNGPQAYKKDFARSFNMFAKAKDAFDKEQKRGKTSAVFVIEKPYFTAPTWMSNVEQSYKSLFPDERAAMHRSQLKMQQRSMNAMSNAGSPHMMGMPGMMMGMPMGGPGNSHNPYMMAPGTNGNMYMPFQPPTYYPQMMRMMPMGDDRGTASPPPPPNVSSPHPGPGFVNSGPPPPSAPMSPFNYSQAMQFQPMMGSGTFRQNFQPHSNQHHHNNRHRAHNR</sequence>
<dbReference type="GO" id="GO:0034063">
    <property type="term" value="P:stress granule assembly"/>
    <property type="evidence" value="ECO:0007669"/>
    <property type="project" value="TreeGrafter"/>
</dbReference>
<feature type="compositionally biased region" description="Basic residues" evidence="1">
    <location>
        <begin position="731"/>
        <end position="744"/>
    </location>
</feature>